<dbReference type="Proteomes" id="UP001149165">
    <property type="component" value="Unassembled WGS sequence"/>
</dbReference>
<feature type="region of interest" description="Disordered" evidence="1">
    <location>
        <begin position="1"/>
        <end position="137"/>
    </location>
</feature>
<sequence length="390" mass="43816">MSSKGISKNADQKQKAPPCNIGKVEKMAMEGTLPRNKLQSGLEQASVSPANSNENQPSYRDEDDLGQMQQDGPVDENSPHQPDKAIGSIESNDIEMRDLSPSHAENDQRQSAQSNRPDKANRPTESEPLDPNATVDGWDTLRGSTFVIVQEGPPHVARFTFRYEPNYTSDRFANTTDEDFRISAIQDRTASGKKVYRLQNLTRSPCSWVKIRWTGLKEEDKAKCKVVKGFSWISKTEFVRLCHGCEETARAKIKELWDRQEEQYATWVKSQPGSEGRSRGTRADPVSLDEEMEPVDSPSPPRSGPNNAPLNESPIRKTPEARGQTPVVKFSKEDFMQERGINEGWDTMNPTERETREVIARALYQVHKATLLENNGEEITGLTTPDGRVE</sequence>
<dbReference type="AlphaFoldDB" id="A0A9W9FIT4"/>
<feature type="region of interest" description="Disordered" evidence="1">
    <location>
        <begin position="267"/>
        <end position="350"/>
    </location>
</feature>
<dbReference type="OrthoDB" id="4345330at2759"/>
<evidence type="ECO:0000313" key="2">
    <source>
        <dbReference type="EMBL" id="KAJ5100944.1"/>
    </source>
</evidence>
<feature type="compositionally biased region" description="Basic and acidic residues" evidence="1">
    <location>
        <begin position="330"/>
        <end position="341"/>
    </location>
</feature>
<dbReference type="EMBL" id="JAPQKH010000004">
    <property type="protein sequence ID" value="KAJ5100944.1"/>
    <property type="molecule type" value="Genomic_DNA"/>
</dbReference>
<name>A0A9W9FIT4_9EURO</name>
<reference evidence="2" key="2">
    <citation type="journal article" date="2023" name="IMA Fungus">
        <title>Comparative genomic study of the Penicillium genus elucidates a diverse pangenome and 15 lateral gene transfer events.</title>
        <authorList>
            <person name="Petersen C."/>
            <person name="Sorensen T."/>
            <person name="Nielsen M.R."/>
            <person name="Sondergaard T.E."/>
            <person name="Sorensen J.L."/>
            <person name="Fitzpatrick D.A."/>
            <person name="Frisvad J.C."/>
            <person name="Nielsen K.L."/>
        </authorList>
    </citation>
    <scope>NUCLEOTIDE SEQUENCE</scope>
    <source>
        <strain evidence="2">IBT 30069</strain>
    </source>
</reference>
<evidence type="ECO:0000256" key="1">
    <source>
        <dbReference type="SAM" id="MobiDB-lite"/>
    </source>
</evidence>
<keyword evidence="3" id="KW-1185">Reference proteome</keyword>
<feature type="compositionally biased region" description="Polar residues" evidence="1">
    <location>
        <begin position="37"/>
        <end position="58"/>
    </location>
</feature>
<protein>
    <submittedName>
        <fullName evidence="2">Uncharacterized protein</fullName>
    </submittedName>
</protein>
<gene>
    <name evidence="2" type="ORF">N7456_006996</name>
</gene>
<feature type="compositionally biased region" description="Basic and acidic residues" evidence="1">
    <location>
        <begin position="94"/>
        <end position="108"/>
    </location>
</feature>
<reference evidence="2" key="1">
    <citation type="submission" date="2022-11" db="EMBL/GenBank/DDBJ databases">
        <authorList>
            <person name="Petersen C."/>
        </authorList>
    </citation>
    <scope>NUCLEOTIDE SEQUENCE</scope>
    <source>
        <strain evidence="2">IBT 30069</strain>
    </source>
</reference>
<feature type="compositionally biased region" description="Basic and acidic residues" evidence="1">
    <location>
        <begin position="116"/>
        <end position="125"/>
    </location>
</feature>
<accession>A0A9W9FIT4</accession>
<evidence type="ECO:0000313" key="3">
    <source>
        <dbReference type="Proteomes" id="UP001149165"/>
    </source>
</evidence>
<organism evidence="2 3">
    <name type="scientific">Penicillium angulare</name>
    <dbReference type="NCBI Taxonomy" id="116970"/>
    <lineage>
        <taxon>Eukaryota</taxon>
        <taxon>Fungi</taxon>
        <taxon>Dikarya</taxon>
        <taxon>Ascomycota</taxon>
        <taxon>Pezizomycotina</taxon>
        <taxon>Eurotiomycetes</taxon>
        <taxon>Eurotiomycetidae</taxon>
        <taxon>Eurotiales</taxon>
        <taxon>Aspergillaceae</taxon>
        <taxon>Penicillium</taxon>
    </lineage>
</organism>
<proteinExistence type="predicted"/>
<comment type="caution">
    <text evidence="2">The sequence shown here is derived from an EMBL/GenBank/DDBJ whole genome shotgun (WGS) entry which is preliminary data.</text>
</comment>